<dbReference type="InterPro" id="IPR020103">
    <property type="entry name" value="PsdUridine_synth_cat_dom_sf"/>
</dbReference>
<name>A0A6C0J8Q2_9ZZZZ</name>
<sequence length="230" mass="26881">MYKPIGITPLELIENYKKENNIKCKMSFAGRLDPMAHGEMILLEGEECKSQNLYCGKDKVYEFKILYGVKTDTLDILGLLEESIIPKQNNIGNFIGKFLQPYPIFSSIYVKKKPLWWWAKNGIINEIEIPKKEIEIYELEKMSETYINNLDLLNEIIGKLSLLSLDNREKFRFVEIKKEWEILLSLCENKNKIFNIETYICKVSSGTYIRSLCERMGGIAYDIKRVKIIL</sequence>
<organism evidence="5">
    <name type="scientific">viral metagenome</name>
    <dbReference type="NCBI Taxonomy" id="1070528"/>
    <lineage>
        <taxon>unclassified sequences</taxon>
        <taxon>metagenomes</taxon>
        <taxon>organismal metagenomes</taxon>
    </lineage>
</organism>
<evidence type="ECO:0000256" key="1">
    <source>
        <dbReference type="ARBA" id="ARBA00012787"/>
    </source>
</evidence>
<keyword evidence="2" id="KW-0819">tRNA processing</keyword>
<dbReference type="EMBL" id="MN740335">
    <property type="protein sequence ID" value="QHU01151.1"/>
    <property type="molecule type" value="Genomic_DNA"/>
</dbReference>
<feature type="domain" description="Pseudouridine synthase II N-terminal" evidence="4">
    <location>
        <begin position="23"/>
        <end position="142"/>
    </location>
</feature>
<dbReference type="GO" id="GO:0160148">
    <property type="term" value="F:tRNA pseudouridine(55) synthase activity"/>
    <property type="evidence" value="ECO:0007669"/>
    <property type="project" value="UniProtKB-EC"/>
</dbReference>
<dbReference type="GO" id="GO:0006400">
    <property type="term" value="P:tRNA modification"/>
    <property type="evidence" value="ECO:0007669"/>
    <property type="project" value="TreeGrafter"/>
</dbReference>
<dbReference type="SUPFAM" id="SSF55120">
    <property type="entry name" value="Pseudouridine synthase"/>
    <property type="match status" value="1"/>
</dbReference>
<evidence type="ECO:0000256" key="2">
    <source>
        <dbReference type="ARBA" id="ARBA00022694"/>
    </source>
</evidence>
<dbReference type="AlphaFoldDB" id="A0A6C0J8Q2"/>
<dbReference type="GO" id="GO:0003723">
    <property type="term" value="F:RNA binding"/>
    <property type="evidence" value="ECO:0007669"/>
    <property type="project" value="InterPro"/>
</dbReference>
<dbReference type="GO" id="GO:1990481">
    <property type="term" value="P:mRNA pseudouridine synthesis"/>
    <property type="evidence" value="ECO:0007669"/>
    <property type="project" value="TreeGrafter"/>
</dbReference>
<dbReference type="Gene3D" id="3.30.2350.10">
    <property type="entry name" value="Pseudouridine synthase"/>
    <property type="match status" value="1"/>
</dbReference>
<dbReference type="InterPro" id="IPR002501">
    <property type="entry name" value="PsdUridine_synth_N"/>
</dbReference>
<keyword evidence="3" id="KW-0413">Isomerase</keyword>
<evidence type="ECO:0000256" key="3">
    <source>
        <dbReference type="ARBA" id="ARBA00023235"/>
    </source>
</evidence>
<reference evidence="5" key="1">
    <citation type="journal article" date="2020" name="Nature">
        <title>Giant virus diversity and host interactions through global metagenomics.</title>
        <authorList>
            <person name="Schulz F."/>
            <person name="Roux S."/>
            <person name="Paez-Espino D."/>
            <person name="Jungbluth S."/>
            <person name="Walsh D.A."/>
            <person name="Denef V.J."/>
            <person name="McMahon K.D."/>
            <person name="Konstantinidis K.T."/>
            <person name="Eloe-Fadrosh E.A."/>
            <person name="Kyrpides N.C."/>
            <person name="Woyke T."/>
        </authorList>
    </citation>
    <scope>NUCLEOTIDE SEQUENCE</scope>
    <source>
        <strain evidence="5">GVMAG-M-3300025860-25</strain>
    </source>
</reference>
<accession>A0A6C0J8Q2</accession>
<evidence type="ECO:0000259" key="4">
    <source>
        <dbReference type="Pfam" id="PF01509"/>
    </source>
</evidence>
<dbReference type="InterPro" id="IPR014780">
    <property type="entry name" value="tRNA_psdUridine_synth_TruB"/>
</dbReference>
<dbReference type="PANTHER" id="PTHR13767:SF2">
    <property type="entry name" value="PSEUDOURIDYLATE SYNTHASE TRUB1"/>
    <property type="match status" value="1"/>
</dbReference>
<dbReference type="Pfam" id="PF01509">
    <property type="entry name" value="TruB_N"/>
    <property type="match status" value="1"/>
</dbReference>
<dbReference type="EC" id="5.4.99.25" evidence="1"/>
<evidence type="ECO:0000313" key="5">
    <source>
        <dbReference type="EMBL" id="QHU01151.1"/>
    </source>
</evidence>
<proteinExistence type="predicted"/>
<dbReference type="PANTHER" id="PTHR13767">
    <property type="entry name" value="TRNA-PSEUDOURIDINE SYNTHASE"/>
    <property type="match status" value="1"/>
</dbReference>
<protein>
    <recommendedName>
        <fullName evidence="1">tRNA pseudouridine(55) synthase</fullName>
        <ecNumber evidence="1">5.4.99.25</ecNumber>
    </recommendedName>
</protein>